<dbReference type="SUPFAM" id="SSF111369">
    <property type="entry name" value="HlyD-like secretion proteins"/>
    <property type="match status" value="1"/>
</dbReference>
<dbReference type="Pfam" id="PF25944">
    <property type="entry name" value="Beta-barrel_RND"/>
    <property type="match status" value="1"/>
</dbReference>
<dbReference type="InterPro" id="IPR058637">
    <property type="entry name" value="YknX-like_C"/>
</dbReference>
<evidence type="ECO:0000256" key="5">
    <source>
        <dbReference type="ARBA" id="ARBA00023136"/>
    </source>
</evidence>
<evidence type="ECO:0000259" key="8">
    <source>
        <dbReference type="Pfam" id="PF25917"/>
    </source>
</evidence>
<protein>
    <submittedName>
        <fullName evidence="11">Efflux RND transporter periplasmic adaptor subunit</fullName>
    </submittedName>
</protein>
<name>A0A7Z2GQ17_9BURK</name>
<evidence type="ECO:0000259" key="9">
    <source>
        <dbReference type="Pfam" id="PF25944"/>
    </source>
</evidence>
<keyword evidence="5 6" id="KW-0472">Membrane</keyword>
<dbReference type="InterPro" id="IPR058626">
    <property type="entry name" value="MdtA-like_b-barrel"/>
</dbReference>
<dbReference type="Pfam" id="PF25989">
    <property type="entry name" value="YknX_C"/>
    <property type="match status" value="1"/>
</dbReference>
<dbReference type="InterPro" id="IPR058625">
    <property type="entry name" value="MdtA-like_BSH"/>
</dbReference>
<dbReference type="AlphaFoldDB" id="A0A7Z2GQ17"/>
<keyword evidence="12" id="KW-1185">Reference proteome</keyword>
<dbReference type="Pfam" id="PF25917">
    <property type="entry name" value="BSH_RND"/>
    <property type="match status" value="1"/>
</dbReference>
<feature type="domain" description="Multidrug resistance protein MdtA-like beta-barrel" evidence="9">
    <location>
        <begin position="225"/>
        <end position="305"/>
    </location>
</feature>
<dbReference type="GO" id="GO:0015562">
    <property type="term" value="F:efflux transmembrane transporter activity"/>
    <property type="evidence" value="ECO:0007669"/>
    <property type="project" value="TreeGrafter"/>
</dbReference>
<dbReference type="Gene3D" id="2.40.50.100">
    <property type="match status" value="1"/>
</dbReference>
<proteinExistence type="inferred from homology"/>
<feature type="domain" description="Multidrug resistance protein MdtA-like barrel-sandwich hybrid" evidence="8">
    <location>
        <begin position="79"/>
        <end position="221"/>
    </location>
</feature>
<feature type="transmembrane region" description="Helical" evidence="6">
    <location>
        <begin position="21"/>
        <end position="37"/>
    </location>
</feature>
<keyword evidence="6" id="KW-0812">Transmembrane</keyword>
<keyword evidence="3" id="KW-1003">Cell membrane</keyword>
<comment type="subcellular location">
    <subcellularLocation>
        <location evidence="1">Cell membrane</location>
    </subcellularLocation>
</comment>
<evidence type="ECO:0000313" key="12">
    <source>
        <dbReference type="Proteomes" id="UP000433577"/>
    </source>
</evidence>
<evidence type="ECO:0000313" key="11">
    <source>
        <dbReference type="EMBL" id="QGZ65666.1"/>
    </source>
</evidence>
<evidence type="ECO:0000259" key="7">
    <source>
        <dbReference type="Pfam" id="PF25876"/>
    </source>
</evidence>
<comment type="similarity">
    <text evidence="2">Belongs to the membrane fusion protein (MFP) (TC 8.A.1) family.</text>
</comment>
<dbReference type="Gene3D" id="1.10.287.470">
    <property type="entry name" value="Helix hairpin bin"/>
    <property type="match status" value="1"/>
</dbReference>
<evidence type="ECO:0000256" key="1">
    <source>
        <dbReference type="ARBA" id="ARBA00004236"/>
    </source>
</evidence>
<dbReference type="GO" id="GO:1990281">
    <property type="term" value="C:efflux pump complex"/>
    <property type="evidence" value="ECO:0007669"/>
    <property type="project" value="TreeGrafter"/>
</dbReference>
<feature type="domain" description="YknX-like C-terminal permuted SH3-like" evidence="10">
    <location>
        <begin position="313"/>
        <end position="380"/>
    </location>
</feature>
<dbReference type="InterPro" id="IPR006143">
    <property type="entry name" value="RND_pump_MFP"/>
</dbReference>
<dbReference type="Gene3D" id="2.40.420.20">
    <property type="match status" value="1"/>
</dbReference>
<dbReference type="InterPro" id="IPR058624">
    <property type="entry name" value="MdtA-like_HH"/>
</dbReference>
<evidence type="ECO:0000256" key="2">
    <source>
        <dbReference type="ARBA" id="ARBA00009477"/>
    </source>
</evidence>
<organism evidence="11 12">
    <name type="scientific">Paraburkholderia acidisoli</name>
    <dbReference type="NCBI Taxonomy" id="2571748"/>
    <lineage>
        <taxon>Bacteria</taxon>
        <taxon>Pseudomonadati</taxon>
        <taxon>Pseudomonadota</taxon>
        <taxon>Betaproteobacteria</taxon>
        <taxon>Burkholderiales</taxon>
        <taxon>Burkholderiaceae</taxon>
        <taxon>Paraburkholderia</taxon>
    </lineage>
</organism>
<keyword evidence="6" id="KW-1133">Transmembrane helix</keyword>
<dbReference type="Proteomes" id="UP000433577">
    <property type="component" value="Chromosome 3"/>
</dbReference>
<dbReference type="RefSeq" id="WP_158956335.1">
    <property type="nucleotide sequence ID" value="NZ_CP046915.1"/>
</dbReference>
<evidence type="ECO:0000256" key="6">
    <source>
        <dbReference type="SAM" id="Phobius"/>
    </source>
</evidence>
<evidence type="ECO:0000256" key="3">
    <source>
        <dbReference type="ARBA" id="ARBA00022475"/>
    </source>
</evidence>
<evidence type="ECO:0000256" key="4">
    <source>
        <dbReference type="ARBA" id="ARBA00022519"/>
    </source>
</evidence>
<keyword evidence="4" id="KW-0997">Cell inner membrane</keyword>
<evidence type="ECO:0000259" key="10">
    <source>
        <dbReference type="Pfam" id="PF25989"/>
    </source>
</evidence>
<dbReference type="PANTHER" id="PTHR30469">
    <property type="entry name" value="MULTIDRUG RESISTANCE PROTEIN MDTA"/>
    <property type="match status" value="1"/>
</dbReference>
<gene>
    <name evidence="11" type="ORF">FAZ98_28425</name>
</gene>
<dbReference type="Pfam" id="PF25876">
    <property type="entry name" value="HH_MFP_RND"/>
    <property type="match status" value="1"/>
</dbReference>
<dbReference type="NCBIfam" id="TIGR01730">
    <property type="entry name" value="RND_mfp"/>
    <property type="match status" value="1"/>
</dbReference>
<dbReference type="KEGG" id="pacs:FAZ98_28425"/>
<accession>A0A7Z2GQ17</accession>
<dbReference type="OrthoDB" id="9783047at2"/>
<sequence length="401" mass="41344">MNQVSEAVNTRLAARRKRHRAAGIAGGVLVIGALLVWRCWPHAAAPAPAAAVPVNAGQAVQRDFPVRVQAVGSVQPVNVTDVKVRVDGQLARIAFTEGQDVKAGQMLAQLDQGPLKAQLDQASATLGKDAATLRNAQLDLQRYVKLAPIGAATQQAVDAARAKVDESQAAVAADRALVQSDRLQLGFTTLVAPFDGRTGAREASLGAIVHPTDATGIVTVTQMAPIDVQFSVPQDVLPALLAGQQRAAVAVDVTPQAGGAAIAHGTLRFIDSRVDAANGQVLLKARFGNADRALWPGQFVNASVLLRTEANQVAVPANAIMHTQDGDQLYVVAPDGTVALRPVKSGVSAGGMTAIASGLKAGETVVFDGQSRLNPGARVALTRQSAQAAAVASATVSTDLP</sequence>
<dbReference type="EMBL" id="CP046915">
    <property type="protein sequence ID" value="QGZ65666.1"/>
    <property type="molecule type" value="Genomic_DNA"/>
</dbReference>
<dbReference type="PANTHER" id="PTHR30469:SF36">
    <property type="entry name" value="BLL3903 PROTEIN"/>
    <property type="match status" value="1"/>
</dbReference>
<feature type="domain" description="Multidrug resistance protein MdtA-like alpha-helical hairpin" evidence="7">
    <location>
        <begin position="118"/>
        <end position="188"/>
    </location>
</feature>
<dbReference type="Gene3D" id="2.40.30.170">
    <property type="match status" value="1"/>
</dbReference>
<reference evidence="11 12" key="1">
    <citation type="submission" date="2019-12" db="EMBL/GenBank/DDBJ databases">
        <title>Paraburkholderia acidiphila 7Q-K02 sp. nov and Paraburkholderia acidisoli DHF22 sp. nov., two strains isolated from forest soil.</title>
        <authorList>
            <person name="Gao Z."/>
            <person name="Qiu L."/>
        </authorList>
    </citation>
    <scope>NUCLEOTIDE SEQUENCE [LARGE SCALE GENOMIC DNA]</scope>
    <source>
        <strain evidence="11 12">DHF22</strain>
    </source>
</reference>